<organism evidence="1 2">
    <name type="scientific">Catellatospora bangladeshensis</name>
    <dbReference type="NCBI Taxonomy" id="310355"/>
    <lineage>
        <taxon>Bacteria</taxon>
        <taxon>Bacillati</taxon>
        <taxon>Actinomycetota</taxon>
        <taxon>Actinomycetes</taxon>
        <taxon>Micromonosporales</taxon>
        <taxon>Micromonosporaceae</taxon>
        <taxon>Catellatospora</taxon>
    </lineage>
</organism>
<protein>
    <submittedName>
        <fullName evidence="1">Uncharacterized protein</fullName>
    </submittedName>
</protein>
<name>A0A8J3JW76_9ACTN</name>
<dbReference type="AlphaFoldDB" id="A0A8J3JW76"/>
<reference evidence="1 2" key="1">
    <citation type="submission" date="2021-01" db="EMBL/GenBank/DDBJ databases">
        <title>Whole genome shotgun sequence of Catellatospora bangladeshensis NBRC 107357.</title>
        <authorList>
            <person name="Komaki H."/>
            <person name="Tamura T."/>
        </authorList>
    </citation>
    <scope>NUCLEOTIDE SEQUENCE [LARGE SCALE GENOMIC DNA]</scope>
    <source>
        <strain evidence="1 2">NBRC 107357</strain>
    </source>
</reference>
<comment type="caution">
    <text evidence="1">The sequence shown here is derived from an EMBL/GenBank/DDBJ whole genome shotgun (WGS) entry which is preliminary data.</text>
</comment>
<dbReference type="Proteomes" id="UP000601223">
    <property type="component" value="Unassembled WGS sequence"/>
</dbReference>
<dbReference type="EMBL" id="BONF01000064">
    <property type="protein sequence ID" value="GIF86265.1"/>
    <property type="molecule type" value="Genomic_DNA"/>
</dbReference>
<proteinExistence type="predicted"/>
<evidence type="ECO:0000313" key="2">
    <source>
        <dbReference type="Proteomes" id="UP000601223"/>
    </source>
</evidence>
<evidence type="ECO:0000313" key="1">
    <source>
        <dbReference type="EMBL" id="GIF86265.1"/>
    </source>
</evidence>
<sequence>MRDDHPIDRLVAKVEGTAPASVANSMRVSSEQLASRRQWVLGPPELFDESDVRDARSLGLALSIYTARPPWGEGLDRTIDRAHLSEVRELLGEICRISSEHHVSLVVDFAGESIGTVEQGRMNESLEIGLIGEWERVLDERDE</sequence>
<dbReference type="RefSeq" id="WP_203757134.1">
    <property type="nucleotide sequence ID" value="NZ_BONF01000064.1"/>
</dbReference>
<keyword evidence="2" id="KW-1185">Reference proteome</keyword>
<accession>A0A8J3JW76</accession>
<gene>
    <name evidence="1" type="ORF">Cba03nite_76140</name>
</gene>